<evidence type="ECO:0000256" key="1">
    <source>
        <dbReference type="ARBA" id="ARBA00000971"/>
    </source>
</evidence>
<dbReference type="InterPro" id="IPR050754">
    <property type="entry name" value="FKBP4/5/8-like"/>
</dbReference>
<protein>
    <recommendedName>
        <fullName evidence="3">peptidylprolyl isomerase</fullName>
        <ecNumber evidence="3">5.2.1.8</ecNumber>
    </recommendedName>
    <alternativeName>
        <fullName evidence="10">Rotamase</fullName>
    </alternativeName>
</protein>
<keyword evidence="8" id="KW-0697">Rotamase</keyword>
<keyword evidence="6" id="KW-0677">Repeat</keyword>
<dbReference type="PROSITE" id="PS50005">
    <property type="entry name" value="TPR"/>
    <property type="match status" value="1"/>
</dbReference>
<dbReference type="InterPro" id="IPR011990">
    <property type="entry name" value="TPR-like_helical_dom_sf"/>
</dbReference>
<comment type="subcellular location">
    <subcellularLocation>
        <location evidence="2">Cytoplasm</location>
    </subcellularLocation>
</comment>
<dbReference type="Pfam" id="PF07719">
    <property type="entry name" value="TPR_2"/>
    <property type="match status" value="1"/>
</dbReference>
<accession>A0A834M398</accession>
<comment type="caution">
    <text evidence="13">The sequence shown here is derived from an EMBL/GenBank/DDBJ whole genome shotgun (WGS) entry which is preliminary data.</text>
</comment>
<evidence type="ECO:0000256" key="5">
    <source>
        <dbReference type="ARBA" id="ARBA00022553"/>
    </source>
</evidence>
<dbReference type="OrthoDB" id="433738at2759"/>
<dbReference type="InterPro" id="IPR019734">
    <property type="entry name" value="TPR_rpt"/>
</dbReference>
<dbReference type="Gene3D" id="1.25.40.10">
    <property type="entry name" value="Tetratricopeptide repeat domain"/>
    <property type="match status" value="1"/>
</dbReference>
<dbReference type="EC" id="5.2.1.8" evidence="3"/>
<dbReference type="Proteomes" id="UP000625711">
    <property type="component" value="Unassembled WGS sequence"/>
</dbReference>
<proteinExistence type="predicted"/>
<evidence type="ECO:0000313" key="13">
    <source>
        <dbReference type="EMBL" id="KAF7270536.1"/>
    </source>
</evidence>
<gene>
    <name evidence="13" type="ORF">GWI33_016493</name>
</gene>
<keyword evidence="14" id="KW-1185">Reference proteome</keyword>
<feature type="repeat" description="TPR" evidence="11">
    <location>
        <begin position="58"/>
        <end position="91"/>
    </location>
</feature>
<sequence>MESYLQNEKDNDPEIEKERKTLLLAAYLNSTLCNLKMNNFYDAKAKACRALSIEPKNEKGLYRRGQALMGIGDVQNAYNDFAECLKIDPKNLAAKSQLAVCNKILKEQLQKEKKVYANMFDKFAKMDTQREESAKEKEPNVMSCVGEWGKEDREREPSEFEKENPNILMLNSSGEFKDM</sequence>
<evidence type="ECO:0000256" key="7">
    <source>
        <dbReference type="ARBA" id="ARBA00022803"/>
    </source>
</evidence>
<dbReference type="PANTHER" id="PTHR46512:SF9">
    <property type="entry name" value="PEPTIDYLPROLYL ISOMERASE"/>
    <property type="match status" value="1"/>
</dbReference>
<name>A0A834M398_RHYFE</name>
<evidence type="ECO:0000256" key="8">
    <source>
        <dbReference type="ARBA" id="ARBA00023110"/>
    </source>
</evidence>
<organism evidence="13 14">
    <name type="scientific">Rhynchophorus ferrugineus</name>
    <name type="common">Red palm weevil</name>
    <name type="synonym">Curculio ferrugineus</name>
    <dbReference type="NCBI Taxonomy" id="354439"/>
    <lineage>
        <taxon>Eukaryota</taxon>
        <taxon>Metazoa</taxon>
        <taxon>Ecdysozoa</taxon>
        <taxon>Arthropoda</taxon>
        <taxon>Hexapoda</taxon>
        <taxon>Insecta</taxon>
        <taxon>Pterygota</taxon>
        <taxon>Neoptera</taxon>
        <taxon>Endopterygota</taxon>
        <taxon>Coleoptera</taxon>
        <taxon>Polyphaga</taxon>
        <taxon>Cucujiformia</taxon>
        <taxon>Curculionidae</taxon>
        <taxon>Dryophthorinae</taxon>
        <taxon>Rhynchophorus</taxon>
    </lineage>
</organism>
<dbReference type="AlphaFoldDB" id="A0A834M398"/>
<keyword evidence="9" id="KW-0413">Isomerase</keyword>
<evidence type="ECO:0000256" key="12">
    <source>
        <dbReference type="SAM" id="MobiDB-lite"/>
    </source>
</evidence>
<keyword evidence="4" id="KW-0963">Cytoplasm</keyword>
<evidence type="ECO:0000256" key="10">
    <source>
        <dbReference type="ARBA" id="ARBA00029569"/>
    </source>
</evidence>
<dbReference type="GO" id="GO:0005737">
    <property type="term" value="C:cytoplasm"/>
    <property type="evidence" value="ECO:0007669"/>
    <property type="project" value="UniProtKB-SubCell"/>
</dbReference>
<feature type="region of interest" description="Disordered" evidence="12">
    <location>
        <begin position="130"/>
        <end position="165"/>
    </location>
</feature>
<feature type="compositionally biased region" description="Basic and acidic residues" evidence="12">
    <location>
        <begin position="148"/>
        <end position="164"/>
    </location>
</feature>
<dbReference type="InterPro" id="IPR013105">
    <property type="entry name" value="TPR_2"/>
</dbReference>
<evidence type="ECO:0000256" key="2">
    <source>
        <dbReference type="ARBA" id="ARBA00004496"/>
    </source>
</evidence>
<dbReference type="PANTHER" id="PTHR46512">
    <property type="entry name" value="PEPTIDYLPROLYL ISOMERASE"/>
    <property type="match status" value="1"/>
</dbReference>
<reference evidence="13" key="1">
    <citation type="submission" date="2020-08" db="EMBL/GenBank/DDBJ databases">
        <title>Genome sequencing and assembly of the red palm weevil Rhynchophorus ferrugineus.</title>
        <authorList>
            <person name="Dias G.B."/>
            <person name="Bergman C.M."/>
            <person name="Manee M."/>
        </authorList>
    </citation>
    <scope>NUCLEOTIDE SEQUENCE</scope>
    <source>
        <strain evidence="13">AA-2017</strain>
        <tissue evidence="13">Whole larva</tissue>
    </source>
</reference>
<dbReference type="SMART" id="SM00028">
    <property type="entry name" value="TPR"/>
    <property type="match status" value="2"/>
</dbReference>
<evidence type="ECO:0000256" key="4">
    <source>
        <dbReference type="ARBA" id="ARBA00022490"/>
    </source>
</evidence>
<dbReference type="EMBL" id="JAACXV010014082">
    <property type="protein sequence ID" value="KAF7270536.1"/>
    <property type="molecule type" value="Genomic_DNA"/>
</dbReference>
<evidence type="ECO:0000256" key="6">
    <source>
        <dbReference type="ARBA" id="ARBA00022737"/>
    </source>
</evidence>
<feature type="compositionally biased region" description="Basic and acidic residues" evidence="12">
    <location>
        <begin position="130"/>
        <end position="139"/>
    </location>
</feature>
<dbReference type="GO" id="GO:0003755">
    <property type="term" value="F:peptidyl-prolyl cis-trans isomerase activity"/>
    <property type="evidence" value="ECO:0007669"/>
    <property type="project" value="UniProtKB-EC"/>
</dbReference>
<evidence type="ECO:0000256" key="3">
    <source>
        <dbReference type="ARBA" id="ARBA00013194"/>
    </source>
</evidence>
<evidence type="ECO:0000313" key="14">
    <source>
        <dbReference type="Proteomes" id="UP000625711"/>
    </source>
</evidence>
<comment type="catalytic activity">
    <reaction evidence="1">
        <text>[protein]-peptidylproline (omega=180) = [protein]-peptidylproline (omega=0)</text>
        <dbReference type="Rhea" id="RHEA:16237"/>
        <dbReference type="Rhea" id="RHEA-COMP:10747"/>
        <dbReference type="Rhea" id="RHEA-COMP:10748"/>
        <dbReference type="ChEBI" id="CHEBI:83833"/>
        <dbReference type="ChEBI" id="CHEBI:83834"/>
        <dbReference type="EC" id="5.2.1.8"/>
    </reaction>
</comment>
<evidence type="ECO:0000256" key="9">
    <source>
        <dbReference type="ARBA" id="ARBA00023235"/>
    </source>
</evidence>
<keyword evidence="5" id="KW-0597">Phosphoprotein</keyword>
<keyword evidence="7 11" id="KW-0802">TPR repeat</keyword>
<evidence type="ECO:0000256" key="11">
    <source>
        <dbReference type="PROSITE-ProRule" id="PRU00339"/>
    </source>
</evidence>
<dbReference type="SUPFAM" id="SSF48452">
    <property type="entry name" value="TPR-like"/>
    <property type="match status" value="1"/>
</dbReference>